<reference evidence="1" key="1">
    <citation type="submission" date="2023-02" db="EMBL/GenBank/DDBJ databases">
        <title>Genome of toxic invasive species Heracleum sosnowskyi carries increased number of genes despite the absence of recent whole-genome duplications.</title>
        <authorList>
            <person name="Schelkunov M."/>
            <person name="Shtratnikova V."/>
            <person name="Makarenko M."/>
            <person name="Klepikova A."/>
            <person name="Omelchenko D."/>
            <person name="Novikova G."/>
            <person name="Obukhova E."/>
            <person name="Bogdanov V."/>
            <person name="Penin A."/>
            <person name="Logacheva M."/>
        </authorList>
    </citation>
    <scope>NUCLEOTIDE SEQUENCE</scope>
    <source>
        <strain evidence="1">Hsosn_3</strain>
        <tissue evidence="1">Leaf</tissue>
    </source>
</reference>
<name>A0AAD8MRE6_9APIA</name>
<proteinExistence type="predicted"/>
<reference evidence="1" key="2">
    <citation type="submission" date="2023-05" db="EMBL/GenBank/DDBJ databases">
        <authorList>
            <person name="Schelkunov M.I."/>
        </authorList>
    </citation>
    <scope>NUCLEOTIDE SEQUENCE</scope>
    <source>
        <strain evidence="1">Hsosn_3</strain>
        <tissue evidence="1">Leaf</tissue>
    </source>
</reference>
<protein>
    <submittedName>
        <fullName evidence="1">Uncharacterized protein</fullName>
    </submittedName>
</protein>
<organism evidence="1 2">
    <name type="scientific">Heracleum sosnowskyi</name>
    <dbReference type="NCBI Taxonomy" id="360622"/>
    <lineage>
        <taxon>Eukaryota</taxon>
        <taxon>Viridiplantae</taxon>
        <taxon>Streptophyta</taxon>
        <taxon>Embryophyta</taxon>
        <taxon>Tracheophyta</taxon>
        <taxon>Spermatophyta</taxon>
        <taxon>Magnoliopsida</taxon>
        <taxon>eudicotyledons</taxon>
        <taxon>Gunneridae</taxon>
        <taxon>Pentapetalae</taxon>
        <taxon>asterids</taxon>
        <taxon>campanulids</taxon>
        <taxon>Apiales</taxon>
        <taxon>Apiaceae</taxon>
        <taxon>Apioideae</taxon>
        <taxon>apioid superclade</taxon>
        <taxon>Tordylieae</taxon>
        <taxon>Tordyliinae</taxon>
        <taxon>Heracleum</taxon>
    </lineage>
</organism>
<evidence type="ECO:0000313" key="2">
    <source>
        <dbReference type="Proteomes" id="UP001237642"/>
    </source>
</evidence>
<dbReference type="Proteomes" id="UP001237642">
    <property type="component" value="Unassembled WGS sequence"/>
</dbReference>
<gene>
    <name evidence="1" type="ORF">POM88_020446</name>
</gene>
<dbReference type="EMBL" id="JAUIZM010000005">
    <property type="protein sequence ID" value="KAK1382711.1"/>
    <property type="molecule type" value="Genomic_DNA"/>
</dbReference>
<sequence length="113" mass="13286">MVEFNRMLTWEVPEEGDVEDHGNTSPKILRVARYKGKGRHPGFQNFKLVDVDVLVLGEERRIWQQYLIHFLFKVASGNNILFIESKFPEEKKMDLLKCSNHVSPQECRQLKDL</sequence>
<keyword evidence="2" id="KW-1185">Reference proteome</keyword>
<dbReference type="AlphaFoldDB" id="A0AAD8MRE6"/>
<accession>A0AAD8MRE6</accession>
<comment type="caution">
    <text evidence="1">The sequence shown here is derived from an EMBL/GenBank/DDBJ whole genome shotgun (WGS) entry which is preliminary data.</text>
</comment>
<evidence type="ECO:0000313" key="1">
    <source>
        <dbReference type="EMBL" id="KAK1382711.1"/>
    </source>
</evidence>